<keyword evidence="3" id="KW-1185">Reference proteome</keyword>
<accession>A0AB35FEA0</accession>
<reference evidence="1 3" key="2">
    <citation type="submission" date="2020-08" db="EMBL/GenBank/DDBJ databases">
        <title>Genomic Encyclopedia of Type Strains, Phase III (KMG-III): the genomes of soil and plant-associated and newly described type strains.</title>
        <authorList>
            <person name="Whitman W."/>
        </authorList>
    </citation>
    <scope>NUCLEOTIDE SEQUENCE [LARGE SCALE GENOMIC DNA]</scope>
    <source>
        <strain evidence="1 3">CECT 8280</strain>
    </source>
</reference>
<sequence length="62" mass="6899">MTAHRQKLNGGTATEIAICPLLAPALASFCPRVTIKHVAQKCAAVLRNDMRKNKDLKREERI</sequence>
<comment type="caution">
    <text evidence="2">The sequence shown here is derived from an EMBL/GenBank/DDBJ whole genome shotgun (WGS) entry which is preliminary data.</text>
</comment>
<evidence type="ECO:0000313" key="4">
    <source>
        <dbReference type="Proteomes" id="UP000758022"/>
    </source>
</evidence>
<evidence type="ECO:0000313" key="1">
    <source>
        <dbReference type="EMBL" id="MBB3164406.1"/>
    </source>
</evidence>
<evidence type="ECO:0000313" key="3">
    <source>
        <dbReference type="Proteomes" id="UP000542811"/>
    </source>
</evidence>
<dbReference type="RefSeq" id="WP_131640837.1">
    <property type="nucleotide sequence ID" value="NZ_CP088090.1"/>
</dbReference>
<gene>
    <name evidence="1" type="ORF">FHS25_004903</name>
    <name evidence="2" type="ORF">HFO74_16645</name>
</gene>
<dbReference type="EMBL" id="JACHXX010000007">
    <property type="protein sequence ID" value="MBB3164406.1"/>
    <property type="molecule type" value="Genomic_DNA"/>
</dbReference>
<dbReference type="AlphaFoldDB" id="A0AB35FEA0"/>
<dbReference type="Proteomes" id="UP000758022">
    <property type="component" value="Unassembled WGS sequence"/>
</dbReference>
<dbReference type="GeneID" id="67485278"/>
<dbReference type="Proteomes" id="UP000542811">
    <property type="component" value="Unassembled WGS sequence"/>
</dbReference>
<organism evidence="2 4">
    <name type="scientific">Rhizobium laguerreae</name>
    <dbReference type="NCBI Taxonomy" id="1076926"/>
    <lineage>
        <taxon>Bacteria</taxon>
        <taxon>Pseudomonadati</taxon>
        <taxon>Pseudomonadota</taxon>
        <taxon>Alphaproteobacteria</taxon>
        <taxon>Hyphomicrobiales</taxon>
        <taxon>Rhizobiaceae</taxon>
        <taxon>Rhizobium/Agrobacterium group</taxon>
        <taxon>Rhizobium</taxon>
    </lineage>
</organism>
<reference evidence="2" key="1">
    <citation type="submission" date="2020-04" db="EMBL/GenBank/DDBJ databases">
        <title>Global-level population genomics supports evidence of horizontal gene transfer on evolution of Rhizobia in Lentils.</title>
        <authorList>
            <person name="Gai Y."/>
            <person name="Cook D."/>
            <person name="Riely B."/>
        </authorList>
    </citation>
    <scope>NUCLEOTIDE SEQUENCE</scope>
    <source>
        <strain evidence="2">TLR9</strain>
    </source>
</reference>
<proteinExistence type="predicted"/>
<protein>
    <submittedName>
        <fullName evidence="2">Uncharacterized protein</fullName>
    </submittedName>
</protein>
<dbReference type="EMBL" id="JAAXQQ010000005">
    <property type="protein sequence ID" value="MBY3065037.1"/>
    <property type="molecule type" value="Genomic_DNA"/>
</dbReference>
<name>A0AB35FEA0_9HYPH</name>
<evidence type="ECO:0000313" key="2">
    <source>
        <dbReference type="EMBL" id="MBY3065037.1"/>
    </source>
</evidence>